<dbReference type="OMA" id="PGNLCPD"/>
<feature type="region of interest" description="Disordered" evidence="5">
    <location>
        <begin position="485"/>
        <end position="517"/>
    </location>
</feature>
<name>A0A913YXT4_PATMI</name>
<feature type="compositionally biased region" description="Acidic residues" evidence="5">
    <location>
        <begin position="485"/>
        <end position="501"/>
    </location>
</feature>
<dbReference type="OrthoDB" id="539213at2759"/>
<feature type="repeat" description="ANK" evidence="4">
    <location>
        <begin position="66"/>
        <end position="106"/>
    </location>
</feature>
<dbReference type="InterPro" id="IPR042637">
    <property type="entry name" value="AN34A/B/C"/>
</dbReference>
<feature type="region of interest" description="Disordered" evidence="5">
    <location>
        <begin position="577"/>
        <end position="631"/>
    </location>
</feature>
<protein>
    <recommendedName>
        <fullName evidence="8">Ankyrin repeat domain-containing protein 34C</fullName>
    </recommendedName>
</protein>
<feature type="region of interest" description="Disordered" evidence="5">
    <location>
        <begin position="348"/>
        <end position="368"/>
    </location>
</feature>
<dbReference type="Proteomes" id="UP000887568">
    <property type="component" value="Unplaced"/>
</dbReference>
<dbReference type="AlphaFoldDB" id="A0A913YXT4"/>
<feature type="compositionally biased region" description="Low complexity" evidence="5">
    <location>
        <begin position="325"/>
        <end position="335"/>
    </location>
</feature>
<dbReference type="PANTHER" id="PTHR24156">
    <property type="entry name" value="ANK_REP_REGION DOMAIN-CONTAINING PROTEIN"/>
    <property type="match status" value="1"/>
</dbReference>
<dbReference type="PANTHER" id="PTHR24156:SF3">
    <property type="entry name" value="ANKYRIN REPEAT DOMAIN-CONTAINING PROTEIN 34C-LIKE"/>
    <property type="match status" value="1"/>
</dbReference>
<feature type="compositionally biased region" description="Basic and acidic residues" evidence="5">
    <location>
        <begin position="311"/>
        <end position="324"/>
    </location>
</feature>
<feature type="compositionally biased region" description="Basic and acidic residues" evidence="5">
    <location>
        <begin position="590"/>
        <end position="604"/>
    </location>
</feature>
<dbReference type="Gene3D" id="1.25.40.20">
    <property type="entry name" value="Ankyrin repeat-containing domain"/>
    <property type="match status" value="1"/>
</dbReference>
<dbReference type="GeneID" id="119718831"/>
<dbReference type="InterPro" id="IPR036770">
    <property type="entry name" value="Ankyrin_rpt-contain_sf"/>
</dbReference>
<accession>A0A913YXT4</accession>
<evidence type="ECO:0000256" key="1">
    <source>
        <dbReference type="ARBA" id="ARBA00010029"/>
    </source>
</evidence>
<feature type="compositionally biased region" description="Polar residues" evidence="5">
    <location>
        <begin position="287"/>
        <end position="309"/>
    </location>
</feature>
<dbReference type="EnsemblMetazoa" id="XM_038188249.1">
    <property type="protein sequence ID" value="XP_038044177.1"/>
    <property type="gene ID" value="LOC119718831"/>
</dbReference>
<dbReference type="SMART" id="SM00248">
    <property type="entry name" value="ANK"/>
    <property type="match status" value="4"/>
</dbReference>
<keyword evidence="2" id="KW-0677">Repeat</keyword>
<evidence type="ECO:0000256" key="3">
    <source>
        <dbReference type="ARBA" id="ARBA00023043"/>
    </source>
</evidence>
<dbReference type="Pfam" id="PF13637">
    <property type="entry name" value="Ank_4"/>
    <property type="match status" value="1"/>
</dbReference>
<dbReference type="CTD" id="390616"/>
<evidence type="ECO:0000313" key="7">
    <source>
        <dbReference type="Proteomes" id="UP000887568"/>
    </source>
</evidence>
<keyword evidence="7" id="KW-1185">Reference proteome</keyword>
<evidence type="ECO:0008006" key="8">
    <source>
        <dbReference type="Google" id="ProtNLM"/>
    </source>
</evidence>
<evidence type="ECO:0000256" key="4">
    <source>
        <dbReference type="PROSITE-ProRule" id="PRU00023"/>
    </source>
</evidence>
<proteinExistence type="inferred from homology"/>
<evidence type="ECO:0000313" key="6">
    <source>
        <dbReference type="EnsemblMetazoa" id="XP_038044177.1"/>
    </source>
</evidence>
<sequence length="631" mass="68954">MKDYPISVVPAVTIVKMTSKPERVLGETALIQTDGNALLKAAWLGRLRLMRLLIEGGTDVNKTNDEGRTALMVACLSSYKDTQSTTKSKIVKFLLENKSDPNVQDRYGRTALMYACLERAGTEVVSALLNCDSDVRIVDKKGSSALVYAVNAGEPGVLRLLVDACKAQGKEVIIITTNKGLGSSEPETKQYLDVPPTLPQSPPFCKCITPSEIYFGRDSSSTLQSPRKATQPISRKARDDSPVNVPSELCVPGLERARSLDGSETEEGAPSRTQSPRNRLTPKEPPDNQTSTSTLFNHRQIQSINSSTPADDGKASSPSHEKFTSRGSSPSLSSIKSLGDLHLQFQDLRDRTPSPPQYQQQPPHPRRLLRRQSAEAFNTSSLQGLRSPDFIPPLTAKQQLAATNSNPLEERVETTKNILPMTAILANRRRSLPGMPPPLRKSQTVHSITIPSELSCSQQQLSTTSSYAATSCPKLQGSQCDLLEETEHSEDENNSGNEDCDTNGLAGSDRGNLPREGLADAPASLIARHRRQCFKQRRGSAPFVLDDELAHTRPGRLPPLKVNPSVPLPDIGCIRDPAIRSGPSSPCRSLKLDRRHSMQPEDLRSLTSFASRSRSNLRNSRSHSSESTESN</sequence>
<dbReference type="InterPro" id="IPR002110">
    <property type="entry name" value="Ankyrin_rpt"/>
</dbReference>
<comment type="similarity">
    <text evidence="1">Belongs to the ANKRD34 family.</text>
</comment>
<feature type="repeat" description="ANK" evidence="4">
    <location>
        <begin position="33"/>
        <end position="65"/>
    </location>
</feature>
<feature type="compositionally biased region" description="Polar residues" evidence="5">
    <location>
        <begin position="218"/>
        <end position="233"/>
    </location>
</feature>
<dbReference type="PROSITE" id="PS50088">
    <property type="entry name" value="ANK_REPEAT"/>
    <property type="match status" value="2"/>
</dbReference>
<feature type="region of interest" description="Disordered" evidence="5">
    <location>
        <begin position="218"/>
        <end position="335"/>
    </location>
</feature>
<evidence type="ECO:0000256" key="5">
    <source>
        <dbReference type="SAM" id="MobiDB-lite"/>
    </source>
</evidence>
<keyword evidence="3 4" id="KW-0040">ANK repeat</keyword>
<dbReference type="RefSeq" id="XP_038044177.1">
    <property type="nucleotide sequence ID" value="XM_038188249.1"/>
</dbReference>
<reference evidence="6" key="1">
    <citation type="submission" date="2022-11" db="UniProtKB">
        <authorList>
            <consortium name="EnsemblMetazoa"/>
        </authorList>
    </citation>
    <scope>IDENTIFICATION</scope>
</reference>
<evidence type="ECO:0000256" key="2">
    <source>
        <dbReference type="ARBA" id="ARBA00022737"/>
    </source>
</evidence>
<dbReference type="SUPFAM" id="SSF48403">
    <property type="entry name" value="Ankyrin repeat"/>
    <property type="match status" value="1"/>
</dbReference>
<dbReference type="Pfam" id="PF12796">
    <property type="entry name" value="Ank_2"/>
    <property type="match status" value="1"/>
</dbReference>
<organism evidence="6 7">
    <name type="scientific">Patiria miniata</name>
    <name type="common">Bat star</name>
    <name type="synonym">Asterina miniata</name>
    <dbReference type="NCBI Taxonomy" id="46514"/>
    <lineage>
        <taxon>Eukaryota</taxon>
        <taxon>Metazoa</taxon>
        <taxon>Echinodermata</taxon>
        <taxon>Eleutherozoa</taxon>
        <taxon>Asterozoa</taxon>
        <taxon>Asteroidea</taxon>
        <taxon>Valvatacea</taxon>
        <taxon>Valvatida</taxon>
        <taxon>Asterinidae</taxon>
        <taxon>Patiria</taxon>
    </lineage>
</organism>